<protein>
    <submittedName>
        <fullName evidence="2">Uncharacterized protein</fullName>
    </submittedName>
</protein>
<evidence type="ECO:0000313" key="3">
    <source>
        <dbReference type="Proteomes" id="UP000316981"/>
    </source>
</evidence>
<keyword evidence="1" id="KW-0472">Membrane</keyword>
<evidence type="ECO:0000256" key="1">
    <source>
        <dbReference type="SAM" id="Phobius"/>
    </source>
</evidence>
<evidence type="ECO:0000313" key="2">
    <source>
        <dbReference type="EMBL" id="TVT85866.1"/>
    </source>
</evidence>
<sequence>MVYKKTIVSEYGKINRENEVGVSKFHLRSYLVFLLMMCLWNTNIGYGSLFLYFLNFVVEIVNEFYFLVGFSLIFSFIVILFLVFMMFLIYAELSGDFPLGDSRQPTYKSLRPFDLVS</sequence>
<gene>
    <name evidence="2" type="ORF">FPV60_03905</name>
</gene>
<dbReference type="Proteomes" id="UP000316981">
    <property type="component" value="Unassembled WGS sequence"/>
</dbReference>
<name>A0A558FK29_9GAMM</name>
<dbReference type="AlphaFoldDB" id="A0A558FK29"/>
<comment type="caution">
    <text evidence="2">The sequence shown here is derived from an EMBL/GenBank/DDBJ whole genome shotgun (WGS) entry which is preliminary data.</text>
</comment>
<keyword evidence="1" id="KW-0812">Transmembrane</keyword>
<reference evidence="2 3" key="1">
    <citation type="submission" date="2019-07" db="EMBL/GenBank/DDBJ databases">
        <title>Draft Genome Sequence of the first blaOXA-58-Harboring Acinetobacter colistiniresistens clinical isolate from Brazil.</title>
        <authorList>
            <person name="Favaro L.S."/>
            <person name="Paula-Petroli S.B."/>
            <person name="Moura C.F."/>
            <person name="Tognim M.C.B."/>
            <person name="Venancio E.J."/>
            <person name="Yamada-Ogatta S.F."/>
            <person name="Carrara-Marroni F.E."/>
        </authorList>
    </citation>
    <scope>NUCLEOTIDE SEQUENCE [LARGE SCALE GENOMIC DNA]</scope>
    <source>
        <strain evidence="2 3">DL</strain>
    </source>
</reference>
<dbReference type="EMBL" id="VMTP01000039">
    <property type="protein sequence ID" value="TVT85866.1"/>
    <property type="molecule type" value="Genomic_DNA"/>
</dbReference>
<organism evidence="2 3">
    <name type="scientific">Acinetobacter colistiniresistens</name>
    <dbReference type="NCBI Taxonomy" id="280145"/>
    <lineage>
        <taxon>Bacteria</taxon>
        <taxon>Pseudomonadati</taxon>
        <taxon>Pseudomonadota</taxon>
        <taxon>Gammaproteobacteria</taxon>
        <taxon>Moraxellales</taxon>
        <taxon>Moraxellaceae</taxon>
        <taxon>Acinetobacter</taxon>
    </lineage>
</organism>
<keyword evidence="1" id="KW-1133">Transmembrane helix</keyword>
<feature type="transmembrane region" description="Helical" evidence="1">
    <location>
        <begin position="30"/>
        <end position="52"/>
    </location>
</feature>
<feature type="transmembrane region" description="Helical" evidence="1">
    <location>
        <begin position="64"/>
        <end position="91"/>
    </location>
</feature>
<proteinExistence type="predicted"/>
<accession>A0A558FK29</accession>